<evidence type="ECO:0000313" key="1">
    <source>
        <dbReference type="EMBL" id="KAF5797784.1"/>
    </source>
</evidence>
<keyword evidence="2" id="KW-1185">Reference proteome</keyword>
<dbReference type="AlphaFoldDB" id="A0A9K3IIU8"/>
<organism evidence="1 2">
    <name type="scientific">Helianthus annuus</name>
    <name type="common">Common sunflower</name>
    <dbReference type="NCBI Taxonomy" id="4232"/>
    <lineage>
        <taxon>Eukaryota</taxon>
        <taxon>Viridiplantae</taxon>
        <taxon>Streptophyta</taxon>
        <taxon>Embryophyta</taxon>
        <taxon>Tracheophyta</taxon>
        <taxon>Spermatophyta</taxon>
        <taxon>Magnoliopsida</taxon>
        <taxon>eudicotyledons</taxon>
        <taxon>Gunneridae</taxon>
        <taxon>Pentapetalae</taxon>
        <taxon>asterids</taxon>
        <taxon>campanulids</taxon>
        <taxon>Asterales</taxon>
        <taxon>Asteraceae</taxon>
        <taxon>Asteroideae</taxon>
        <taxon>Heliantheae alliance</taxon>
        <taxon>Heliantheae</taxon>
        <taxon>Helianthus</taxon>
    </lineage>
</organism>
<accession>A0A9K3IIU8</accession>
<evidence type="ECO:0000313" key="2">
    <source>
        <dbReference type="Proteomes" id="UP000215914"/>
    </source>
</evidence>
<gene>
    <name evidence="1" type="ORF">HanXRQr2_Chr07g0284811</name>
</gene>
<name>A0A9K3IIU8_HELAN</name>
<dbReference type="EMBL" id="MNCJ02000322">
    <property type="protein sequence ID" value="KAF5797784.1"/>
    <property type="molecule type" value="Genomic_DNA"/>
</dbReference>
<dbReference type="Proteomes" id="UP000215914">
    <property type="component" value="Unassembled WGS sequence"/>
</dbReference>
<comment type="caution">
    <text evidence="1">The sequence shown here is derived from an EMBL/GenBank/DDBJ whole genome shotgun (WGS) entry which is preliminary data.</text>
</comment>
<proteinExistence type="predicted"/>
<protein>
    <submittedName>
        <fullName evidence="1">Uncharacterized protein</fullName>
    </submittedName>
</protein>
<dbReference type="Gramene" id="mRNA:HanXRQr2_Chr07g0284811">
    <property type="protein sequence ID" value="CDS:HanXRQr2_Chr07g0284811.1"/>
    <property type="gene ID" value="HanXRQr2_Chr07g0284811"/>
</dbReference>
<reference evidence="1" key="2">
    <citation type="submission" date="2020-06" db="EMBL/GenBank/DDBJ databases">
        <title>Helianthus annuus Genome sequencing and assembly Release 2.</title>
        <authorList>
            <person name="Gouzy J."/>
            <person name="Langlade N."/>
            <person name="Munos S."/>
        </authorList>
    </citation>
    <scope>NUCLEOTIDE SEQUENCE</scope>
    <source>
        <tissue evidence="1">Leaves</tissue>
    </source>
</reference>
<sequence length="79" mass="8832">MIVMVTNLQPFYKPFKHCFQNRLSSVPSKVQRKPLFAEAFGRAAPPPCCCFRTPPQTSHHSHSWLLVTVRSGFGTGNAS</sequence>
<reference evidence="1" key="1">
    <citation type="journal article" date="2017" name="Nature">
        <title>The sunflower genome provides insights into oil metabolism, flowering and Asterid evolution.</title>
        <authorList>
            <person name="Badouin H."/>
            <person name="Gouzy J."/>
            <person name="Grassa C.J."/>
            <person name="Murat F."/>
            <person name="Staton S.E."/>
            <person name="Cottret L."/>
            <person name="Lelandais-Briere C."/>
            <person name="Owens G.L."/>
            <person name="Carrere S."/>
            <person name="Mayjonade B."/>
            <person name="Legrand L."/>
            <person name="Gill N."/>
            <person name="Kane N.C."/>
            <person name="Bowers J.E."/>
            <person name="Hubner S."/>
            <person name="Bellec A."/>
            <person name="Berard A."/>
            <person name="Berges H."/>
            <person name="Blanchet N."/>
            <person name="Boniface M.C."/>
            <person name="Brunel D."/>
            <person name="Catrice O."/>
            <person name="Chaidir N."/>
            <person name="Claudel C."/>
            <person name="Donnadieu C."/>
            <person name="Faraut T."/>
            <person name="Fievet G."/>
            <person name="Helmstetter N."/>
            <person name="King M."/>
            <person name="Knapp S.J."/>
            <person name="Lai Z."/>
            <person name="Le Paslier M.C."/>
            <person name="Lippi Y."/>
            <person name="Lorenzon L."/>
            <person name="Mandel J.R."/>
            <person name="Marage G."/>
            <person name="Marchand G."/>
            <person name="Marquand E."/>
            <person name="Bret-Mestries E."/>
            <person name="Morien E."/>
            <person name="Nambeesan S."/>
            <person name="Nguyen T."/>
            <person name="Pegot-Espagnet P."/>
            <person name="Pouilly N."/>
            <person name="Raftis F."/>
            <person name="Sallet E."/>
            <person name="Schiex T."/>
            <person name="Thomas J."/>
            <person name="Vandecasteele C."/>
            <person name="Vares D."/>
            <person name="Vear F."/>
            <person name="Vautrin S."/>
            <person name="Crespi M."/>
            <person name="Mangin B."/>
            <person name="Burke J.M."/>
            <person name="Salse J."/>
            <person name="Munos S."/>
            <person name="Vincourt P."/>
            <person name="Rieseberg L.H."/>
            <person name="Langlade N.B."/>
        </authorList>
    </citation>
    <scope>NUCLEOTIDE SEQUENCE</scope>
    <source>
        <tissue evidence="1">Leaves</tissue>
    </source>
</reference>